<dbReference type="NCBIfam" id="TIGR01840">
    <property type="entry name" value="esterase_phb"/>
    <property type="match status" value="1"/>
</dbReference>
<sequence length="357" mass="38606">MREAMTLLRTRGPAEATQAIQRALRGETGGVVNGAVPREVTPEAATVVFEAPAKRNAETLKPREVRVDVENRGHFSTHMYSNAVGRRQYRLYVPAGNHSEPLPLIVMLHGCTQNADDFAAGTQMNSLAEQHRFLVAYPEQPQQANPSKCWNWFKPDDQRCGRGEPSLIAGITREIIGAHSVDPARVYVAGLSAGGAMAAIMIGAYPELYAAAGVHSGLPAGCAHDLPSALAAMKGGRPPRHARDAMDGTASLPKRPVIVFHGDADATVHMRNAMRLVQGFDARLHDGREPRRTVAGRRACTVSHLVSTNGMDAELWTIHGAPHAWAGGNARGSYTDPMGPDASAEMLRFFLEHPLRR</sequence>
<dbReference type="InterPro" id="IPR050955">
    <property type="entry name" value="Plant_Biomass_Hydrol_Est"/>
</dbReference>
<dbReference type="GO" id="GO:0005576">
    <property type="term" value="C:extracellular region"/>
    <property type="evidence" value="ECO:0007669"/>
    <property type="project" value="InterPro"/>
</dbReference>
<dbReference type="Gene3D" id="3.40.50.1820">
    <property type="entry name" value="alpha/beta hydrolase"/>
    <property type="match status" value="1"/>
</dbReference>
<dbReference type="EMBL" id="JAALDK010000002">
    <property type="protein sequence ID" value="NUY04525.1"/>
    <property type="molecule type" value="Genomic_DNA"/>
</dbReference>
<evidence type="ECO:0000313" key="4">
    <source>
        <dbReference type="Proteomes" id="UP000594380"/>
    </source>
</evidence>
<dbReference type="PANTHER" id="PTHR43037:SF1">
    <property type="entry name" value="BLL1128 PROTEIN"/>
    <property type="match status" value="1"/>
</dbReference>
<accession>A0A7Y6K532</accession>
<protein>
    <submittedName>
        <fullName evidence="3">PHB depolymerase family esterase</fullName>
    </submittedName>
</protein>
<dbReference type="InterPro" id="IPR029058">
    <property type="entry name" value="AB_hydrolase_fold"/>
</dbReference>
<evidence type="ECO:0000313" key="3">
    <source>
        <dbReference type="EMBL" id="NUY04525.1"/>
    </source>
</evidence>
<proteinExistence type="predicted"/>
<evidence type="ECO:0000256" key="1">
    <source>
        <dbReference type="ARBA" id="ARBA00022729"/>
    </source>
</evidence>
<dbReference type="InterPro" id="IPR010126">
    <property type="entry name" value="Esterase_phb"/>
</dbReference>
<dbReference type="Pfam" id="PF10503">
    <property type="entry name" value="Esterase_PHB"/>
    <property type="match status" value="1"/>
</dbReference>
<dbReference type="Proteomes" id="UP000594380">
    <property type="component" value="Unassembled WGS sequence"/>
</dbReference>
<name>A0A7Y6K532_9BURK</name>
<dbReference type="SUPFAM" id="SSF53474">
    <property type="entry name" value="alpha/beta-Hydrolases"/>
    <property type="match status" value="2"/>
</dbReference>
<keyword evidence="2" id="KW-0378">Hydrolase</keyword>
<dbReference type="PANTHER" id="PTHR43037">
    <property type="entry name" value="UNNAMED PRODUCT-RELATED"/>
    <property type="match status" value="1"/>
</dbReference>
<reference evidence="3 4" key="1">
    <citation type="submission" date="2020-02" db="EMBL/GenBank/DDBJ databases">
        <title>Paraburkholderia simonii sp. nov. and Paraburkholderia youngii sp. nov. Brazilian and Mexican Mimosa-associated rhizobia.</title>
        <authorList>
            <person name="Mavima L."/>
            <person name="Beukes C.W."/>
            <person name="Chan W.Y."/>
            <person name="Palmer M."/>
            <person name="De Meyer S.E."/>
            <person name="James E.K."/>
            <person name="Venter S.N."/>
            <person name="Steenkamp E.T."/>
        </authorList>
    </citation>
    <scope>NUCLEOTIDE SEQUENCE [LARGE SCALE GENOMIC DNA]</scope>
    <source>
        <strain evidence="3 4">JPY169</strain>
    </source>
</reference>
<keyword evidence="1" id="KW-0732">Signal</keyword>
<evidence type="ECO:0000256" key="2">
    <source>
        <dbReference type="ARBA" id="ARBA00022801"/>
    </source>
</evidence>
<dbReference type="AlphaFoldDB" id="A0A7Y6K532"/>
<gene>
    <name evidence="3" type="ORF">G5S42_33650</name>
</gene>
<dbReference type="GO" id="GO:0016787">
    <property type="term" value="F:hydrolase activity"/>
    <property type="evidence" value="ECO:0007669"/>
    <property type="project" value="UniProtKB-KW"/>
</dbReference>
<comment type="caution">
    <text evidence="3">The sequence shown here is derived from an EMBL/GenBank/DDBJ whole genome shotgun (WGS) entry which is preliminary data.</text>
</comment>
<organism evidence="3 4">
    <name type="scientific">Paraburkholderia youngii</name>
    <dbReference type="NCBI Taxonomy" id="2782701"/>
    <lineage>
        <taxon>Bacteria</taxon>
        <taxon>Pseudomonadati</taxon>
        <taxon>Pseudomonadota</taxon>
        <taxon>Betaproteobacteria</taxon>
        <taxon>Burkholderiales</taxon>
        <taxon>Burkholderiaceae</taxon>
        <taxon>Paraburkholderia</taxon>
    </lineage>
</organism>